<accession>A0AA88IY06</accession>
<comment type="caution">
    <text evidence="1">The sequence shown here is derived from an EMBL/GenBank/DDBJ whole genome shotgun (WGS) entry which is preliminary data.</text>
</comment>
<organism evidence="1 2">
    <name type="scientific">Ficus carica</name>
    <name type="common">Common fig</name>
    <dbReference type="NCBI Taxonomy" id="3494"/>
    <lineage>
        <taxon>Eukaryota</taxon>
        <taxon>Viridiplantae</taxon>
        <taxon>Streptophyta</taxon>
        <taxon>Embryophyta</taxon>
        <taxon>Tracheophyta</taxon>
        <taxon>Spermatophyta</taxon>
        <taxon>Magnoliopsida</taxon>
        <taxon>eudicotyledons</taxon>
        <taxon>Gunneridae</taxon>
        <taxon>Pentapetalae</taxon>
        <taxon>rosids</taxon>
        <taxon>fabids</taxon>
        <taxon>Rosales</taxon>
        <taxon>Moraceae</taxon>
        <taxon>Ficeae</taxon>
        <taxon>Ficus</taxon>
    </lineage>
</organism>
<evidence type="ECO:0000313" key="2">
    <source>
        <dbReference type="Proteomes" id="UP001187192"/>
    </source>
</evidence>
<keyword evidence="2" id="KW-1185">Reference proteome</keyword>
<sequence length="125" mass="14044">MIGDYSLQQTQGSFESVGTNDILTQSLGNDEHSGRTRGQSKFVRQYQYFNIMPSSKDNIELSVVKRQLAALEKTIQEICTKHGIDRETMDDHTALTVDQHNNFKASCTLNEKRTWGVGLATDAEC</sequence>
<proteinExistence type="predicted"/>
<name>A0AA88IY06_FICCA</name>
<dbReference type="AlphaFoldDB" id="A0AA88IY06"/>
<dbReference type="EMBL" id="BTGU01000075">
    <property type="protein sequence ID" value="GMN58039.1"/>
    <property type="molecule type" value="Genomic_DNA"/>
</dbReference>
<gene>
    <name evidence="1" type="ORF">TIFTF001_027135</name>
</gene>
<dbReference type="Proteomes" id="UP001187192">
    <property type="component" value="Unassembled WGS sequence"/>
</dbReference>
<evidence type="ECO:0000313" key="1">
    <source>
        <dbReference type="EMBL" id="GMN58039.1"/>
    </source>
</evidence>
<reference evidence="1" key="1">
    <citation type="submission" date="2023-07" db="EMBL/GenBank/DDBJ databases">
        <title>draft genome sequence of fig (Ficus carica).</title>
        <authorList>
            <person name="Takahashi T."/>
            <person name="Nishimura K."/>
        </authorList>
    </citation>
    <scope>NUCLEOTIDE SEQUENCE</scope>
</reference>
<protein>
    <submittedName>
        <fullName evidence="1">Uncharacterized protein</fullName>
    </submittedName>
</protein>